<keyword evidence="4" id="KW-1185">Reference proteome</keyword>
<evidence type="ECO:0000313" key="4">
    <source>
        <dbReference type="Proteomes" id="UP001237448"/>
    </source>
</evidence>
<dbReference type="CDD" id="cd00431">
    <property type="entry name" value="cysteine_hydrolases"/>
    <property type="match status" value="1"/>
</dbReference>
<feature type="domain" description="Isochorismatase-like" evidence="2">
    <location>
        <begin position="18"/>
        <end position="187"/>
    </location>
</feature>
<dbReference type="RefSeq" id="WP_307427256.1">
    <property type="nucleotide sequence ID" value="NZ_JAUSVK010000001.1"/>
</dbReference>
<dbReference type="SUPFAM" id="SSF52499">
    <property type="entry name" value="Isochorismatase-like hydrolases"/>
    <property type="match status" value="1"/>
</dbReference>
<dbReference type="PANTHER" id="PTHR43540:SF6">
    <property type="entry name" value="ISOCHORISMATASE-LIKE DOMAIN-CONTAINING PROTEIN"/>
    <property type="match status" value="1"/>
</dbReference>
<dbReference type="PANTHER" id="PTHR43540">
    <property type="entry name" value="PEROXYUREIDOACRYLATE/UREIDOACRYLATE AMIDOHYDROLASE-RELATED"/>
    <property type="match status" value="1"/>
</dbReference>
<organism evidence="3 4">
    <name type="scientific">Labrys monachus</name>
    <dbReference type="NCBI Taxonomy" id="217067"/>
    <lineage>
        <taxon>Bacteria</taxon>
        <taxon>Pseudomonadati</taxon>
        <taxon>Pseudomonadota</taxon>
        <taxon>Alphaproteobacteria</taxon>
        <taxon>Hyphomicrobiales</taxon>
        <taxon>Xanthobacteraceae</taxon>
        <taxon>Labrys</taxon>
    </lineage>
</organism>
<protein>
    <submittedName>
        <fullName evidence="3">Nicotinamidase-related amidase</fullName>
    </submittedName>
</protein>
<evidence type="ECO:0000259" key="2">
    <source>
        <dbReference type="Pfam" id="PF00857"/>
    </source>
</evidence>
<evidence type="ECO:0000313" key="3">
    <source>
        <dbReference type="EMBL" id="MDQ0392802.1"/>
    </source>
</evidence>
<name>A0ABU0FDW7_9HYPH</name>
<dbReference type="InterPro" id="IPR050272">
    <property type="entry name" value="Isochorismatase-like_hydrls"/>
</dbReference>
<accession>A0ABU0FDW7</accession>
<evidence type="ECO:0000256" key="1">
    <source>
        <dbReference type="ARBA" id="ARBA00022801"/>
    </source>
</evidence>
<dbReference type="Pfam" id="PF00857">
    <property type="entry name" value="Isochorismatase"/>
    <property type="match status" value="1"/>
</dbReference>
<dbReference type="EMBL" id="JAUSVK010000001">
    <property type="protein sequence ID" value="MDQ0392802.1"/>
    <property type="molecule type" value="Genomic_DNA"/>
</dbReference>
<comment type="caution">
    <text evidence="3">The sequence shown here is derived from an EMBL/GenBank/DDBJ whole genome shotgun (WGS) entry which is preliminary data.</text>
</comment>
<reference evidence="3 4" key="1">
    <citation type="submission" date="2023-07" db="EMBL/GenBank/DDBJ databases">
        <title>Genomic Encyclopedia of Type Strains, Phase IV (KMG-IV): sequencing the most valuable type-strain genomes for metagenomic binning, comparative biology and taxonomic classification.</title>
        <authorList>
            <person name="Goeker M."/>
        </authorList>
    </citation>
    <scope>NUCLEOTIDE SEQUENCE [LARGE SCALE GENOMIC DNA]</scope>
    <source>
        <strain evidence="3 4">DSM 5896</strain>
    </source>
</reference>
<dbReference type="Proteomes" id="UP001237448">
    <property type="component" value="Unassembled WGS sequence"/>
</dbReference>
<keyword evidence="1" id="KW-0378">Hydrolase</keyword>
<dbReference type="Gene3D" id="3.40.50.850">
    <property type="entry name" value="Isochorismatase-like"/>
    <property type="match status" value="1"/>
</dbReference>
<dbReference type="InterPro" id="IPR000868">
    <property type="entry name" value="Isochorismatase-like_dom"/>
</dbReference>
<gene>
    <name evidence="3" type="ORF">J3R73_002594</name>
</gene>
<proteinExistence type="predicted"/>
<dbReference type="InterPro" id="IPR036380">
    <property type="entry name" value="Isochorismatase-like_sf"/>
</dbReference>
<sequence>MGGGGLRYGDLGATARHLCVDMQRLFAEDTAWKTPWMDRVLPQVRRIVSRFPERTIFTRFIPVRHAGQGRGTWRRYYRCWPMMTIDALGIEMVDLVPELHRFTPPAQILDKRAYSPWYETDLEARLRSEGVDTLIVSGGETDVCVLSAVLGAVDRGYRVVVATDALCSSTDETHDASIKVYESRYGQQVEAVTTDDILDRWN</sequence>